<reference evidence="5" key="1">
    <citation type="journal article" date="2019" name="Int. J. Syst. Evol. Microbiol.">
        <title>The Global Catalogue of Microorganisms (GCM) 10K type strain sequencing project: providing services to taxonomists for standard genome sequencing and annotation.</title>
        <authorList>
            <consortium name="The Broad Institute Genomics Platform"/>
            <consortium name="The Broad Institute Genome Sequencing Center for Infectious Disease"/>
            <person name="Wu L."/>
            <person name="Ma J."/>
        </authorList>
    </citation>
    <scope>NUCLEOTIDE SEQUENCE [LARGE SCALE GENOMIC DNA]</scope>
    <source>
        <strain evidence="5">NBRC 105830</strain>
    </source>
</reference>
<sequence>MGLGLGIFLLVVGAILSFAVNDRVPNVDLMTVGYICMAAGLLSIIVGLVMNSQRNRSRHETLVEHRDTGLPPERRDDHLR</sequence>
<evidence type="ECO:0000313" key="4">
    <source>
        <dbReference type="EMBL" id="GMA21173.1"/>
    </source>
</evidence>
<evidence type="ECO:0000313" key="5">
    <source>
        <dbReference type="Proteomes" id="UP001157109"/>
    </source>
</evidence>
<proteinExistence type="predicted"/>
<name>A0ABQ6HU04_9MICO</name>
<evidence type="ECO:0000259" key="3">
    <source>
        <dbReference type="Pfam" id="PF20059"/>
    </source>
</evidence>
<feature type="domain" description="DUF6458" evidence="3">
    <location>
        <begin position="1"/>
        <end position="77"/>
    </location>
</feature>
<dbReference type="Proteomes" id="UP001157109">
    <property type="component" value="Unassembled WGS sequence"/>
</dbReference>
<evidence type="ECO:0000256" key="2">
    <source>
        <dbReference type="SAM" id="Phobius"/>
    </source>
</evidence>
<feature type="region of interest" description="Disordered" evidence="1">
    <location>
        <begin position="57"/>
        <end position="80"/>
    </location>
</feature>
<keyword evidence="5" id="KW-1185">Reference proteome</keyword>
<dbReference type="Pfam" id="PF20059">
    <property type="entry name" value="DUF6458"/>
    <property type="match status" value="1"/>
</dbReference>
<dbReference type="EMBL" id="BSUJ01000001">
    <property type="protein sequence ID" value="GMA21173.1"/>
    <property type="molecule type" value="Genomic_DNA"/>
</dbReference>
<dbReference type="RefSeq" id="WP_241441464.1">
    <property type="nucleotide sequence ID" value="NZ_BSUJ01000001.1"/>
</dbReference>
<feature type="transmembrane region" description="Helical" evidence="2">
    <location>
        <begin position="29"/>
        <end position="50"/>
    </location>
</feature>
<feature type="compositionally biased region" description="Basic and acidic residues" evidence="1">
    <location>
        <begin position="58"/>
        <end position="80"/>
    </location>
</feature>
<organism evidence="4 5">
    <name type="scientific">Arsenicicoccus piscis</name>
    <dbReference type="NCBI Taxonomy" id="673954"/>
    <lineage>
        <taxon>Bacteria</taxon>
        <taxon>Bacillati</taxon>
        <taxon>Actinomycetota</taxon>
        <taxon>Actinomycetes</taxon>
        <taxon>Micrococcales</taxon>
        <taxon>Intrasporangiaceae</taxon>
        <taxon>Arsenicicoccus</taxon>
    </lineage>
</organism>
<keyword evidence="2" id="KW-0812">Transmembrane</keyword>
<dbReference type="InterPro" id="IPR045597">
    <property type="entry name" value="DUF6458"/>
</dbReference>
<evidence type="ECO:0000256" key="1">
    <source>
        <dbReference type="SAM" id="MobiDB-lite"/>
    </source>
</evidence>
<gene>
    <name evidence="4" type="ORF">GCM10025862_31940</name>
</gene>
<keyword evidence="2" id="KW-1133">Transmembrane helix</keyword>
<protein>
    <recommendedName>
        <fullName evidence="3">DUF6458 domain-containing protein</fullName>
    </recommendedName>
</protein>
<comment type="caution">
    <text evidence="4">The sequence shown here is derived from an EMBL/GenBank/DDBJ whole genome shotgun (WGS) entry which is preliminary data.</text>
</comment>
<accession>A0ABQ6HU04</accession>
<keyword evidence="2" id="KW-0472">Membrane</keyword>